<dbReference type="AlphaFoldDB" id="A0A9P5PPC5"/>
<accession>A0A9P5PPC5</accession>
<reference evidence="1" key="1">
    <citation type="submission" date="2020-11" db="EMBL/GenBank/DDBJ databases">
        <authorList>
            <consortium name="DOE Joint Genome Institute"/>
            <person name="Ahrendt S."/>
            <person name="Riley R."/>
            <person name="Andreopoulos W."/>
            <person name="Labutti K."/>
            <person name="Pangilinan J."/>
            <person name="Ruiz-Duenas F.J."/>
            <person name="Barrasa J.M."/>
            <person name="Sanchez-Garcia M."/>
            <person name="Camarero S."/>
            <person name="Miyauchi S."/>
            <person name="Serrano A."/>
            <person name="Linde D."/>
            <person name="Babiker R."/>
            <person name="Drula E."/>
            <person name="Ayuso-Fernandez I."/>
            <person name="Pacheco R."/>
            <person name="Padilla G."/>
            <person name="Ferreira P."/>
            <person name="Barriuso J."/>
            <person name="Kellner H."/>
            <person name="Castanera R."/>
            <person name="Alfaro M."/>
            <person name="Ramirez L."/>
            <person name="Pisabarro A.G."/>
            <person name="Kuo A."/>
            <person name="Tritt A."/>
            <person name="Lipzen A."/>
            <person name="He G."/>
            <person name="Yan M."/>
            <person name="Ng V."/>
            <person name="Cullen D."/>
            <person name="Martin F."/>
            <person name="Rosso M.-N."/>
            <person name="Henrissat B."/>
            <person name="Hibbett D."/>
            <person name="Martinez A.T."/>
            <person name="Grigoriev I.V."/>
        </authorList>
    </citation>
    <scope>NUCLEOTIDE SEQUENCE</scope>
    <source>
        <strain evidence="1">AH 40177</strain>
    </source>
</reference>
<evidence type="ECO:0000313" key="2">
    <source>
        <dbReference type="Proteomes" id="UP000772434"/>
    </source>
</evidence>
<protein>
    <submittedName>
        <fullName evidence="1">Uncharacterized protein</fullName>
    </submittedName>
</protein>
<gene>
    <name evidence="1" type="ORF">BDP27DRAFT_1365286</name>
</gene>
<dbReference type="EMBL" id="JADNRY010000080">
    <property type="protein sequence ID" value="KAF9066939.1"/>
    <property type="molecule type" value="Genomic_DNA"/>
</dbReference>
<dbReference type="OrthoDB" id="3830579at2759"/>
<sequence length="201" mass="22579">MSIVQYTVFPDSELPEDRSPFTEALIALTTAEGHIRCKFELLNISRERKFMNVDSLAHSPDYKSKKKARRTVTSSPVHERQHCSGEACRHRFTVLKGDPSVGLASENTEFVIITPKDGVSFDTLKETALRLRDVWDDNGHPSAISVEEGMILNIVGWSSTKHHYDTVKEEPYAAIVKEFSAIGVFDMSHANMEKAEKVLAK</sequence>
<proteinExistence type="predicted"/>
<evidence type="ECO:0000313" key="1">
    <source>
        <dbReference type="EMBL" id="KAF9066939.1"/>
    </source>
</evidence>
<organism evidence="1 2">
    <name type="scientific">Rhodocollybia butyracea</name>
    <dbReference type="NCBI Taxonomy" id="206335"/>
    <lineage>
        <taxon>Eukaryota</taxon>
        <taxon>Fungi</taxon>
        <taxon>Dikarya</taxon>
        <taxon>Basidiomycota</taxon>
        <taxon>Agaricomycotina</taxon>
        <taxon>Agaricomycetes</taxon>
        <taxon>Agaricomycetidae</taxon>
        <taxon>Agaricales</taxon>
        <taxon>Marasmiineae</taxon>
        <taxon>Omphalotaceae</taxon>
        <taxon>Rhodocollybia</taxon>
    </lineage>
</organism>
<keyword evidence="2" id="KW-1185">Reference proteome</keyword>
<comment type="caution">
    <text evidence="1">The sequence shown here is derived from an EMBL/GenBank/DDBJ whole genome shotgun (WGS) entry which is preliminary data.</text>
</comment>
<name>A0A9P5PPC5_9AGAR</name>
<dbReference type="Proteomes" id="UP000772434">
    <property type="component" value="Unassembled WGS sequence"/>
</dbReference>